<dbReference type="Gene3D" id="3.40.50.1390">
    <property type="entry name" value="Resolvase, N-terminal catalytic domain"/>
    <property type="match status" value="1"/>
</dbReference>
<evidence type="ECO:0000256" key="3">
    <source>
        <dbReference type="ARBA" id="ARBA00023125"/>
    </source>
</evidence>
<dbReference type="Proteomes" id="UP001501288">
    <property type="component" value="Unassembled WGS sequence"/>
</dbReference>
<evidence type="ECO:0000256" key="5">
    <source>
        <dbReference type="PROSITE-ProRule" id="PRU10137"/>
    </source>
</evidence>
<evidence type="ECO:0000259" key="6">
    <source>
        <dbReference type="PROSITE" id="PS51736"/>
    </source>
</evidence>
<dbReference type="RefSeq" id="WP_346030365.1">
    <property type="nucleotide sequence ID" value="NZ_BAAANV010000037.1"/>
</dbReference>
<dbReference type="InterPro" id="IPR050639">
    <property type="entry name" value="SSR_resolvase"/>
</dbReference>
<organism evidence="7 8">
    <name type="scientific">Dermacoccus barathri</name>
    <dbReference type="NCBI Taxonomy" id="322601"/>
    <lineage>
        <taxon>Bacteria</taxon>
        <taxon>Bacillati</taxon>
        <taxon>Actinomycetota</taxon>
        <taxon>Actinomycetes</taxon>
        <taxon>Micrococcales</taxon>
        <taxon>Dermacoccaceae</taxon>
        <taxon>Dermacoccus</taxon>
    </lineage>
</organism>
<evidence type="ECO:0000256" key="1">
    <source>
        <dbReference type="ARBA" id="ARBA00009913"/>
    </source>
</evidence>
<dbReference type="InterPro" id="IPR036162">
    <property type="entry name" value="Resolvase-like_N_sf"/>
</dbReference>
<feature type="domain" description="Resolvase/invertase-type recombinase catalytic" evidence="6">
    <location>
        <begin position="4"/>
        <end position="131"/>
    </location>
</feature>
<dbReference type="PANTHER" id="PTHR30461:SF26">
    <property type="entry name" value="RESOLVASE HOMOLOG YNEB"/>
    <property type="match status" value="1"/>
</dbReference>
<dbReference type="InterPro" id="IPR006118">
    <property type="entry name" value="Recombinase_CS"/>
</dbReference>
<keyword evidence="3" id="KW-0238">DNA-binding</keyword>
<dbReference type="PROSITE" id="PS00397">
    <property type="entry name" value="RECOMBINASES_1"/>
    <property type="match status" value="1"/>
</dbReference>
<dbReference type="PANTHER" id="PTHR30461">
    <property type="entry name" value="DNA-INVERTASE FROM LAMBDOID PROPHAGE"/>
    <property type="match status" value="1"/>
</dbReference>
<dbReference type="InterPro" id="IPR006119">
    <property type="entry name" value="Resolv_N"/>
</dbReference>
<keyword evidence="8" id="KW-1185">Reference proteome</keyword>
<dbReference type="Pfam" id="PF00239">
    <property type="entry name" value="Resolvase"/>
    <property type="match status" value="1"/>
</dbReference>
<keyword evidence="4" id="KW-0233">DNA recombination</keyword>
<dbReference type="SUPFAM" id="SSF53041">
    <property type="entry name" value="Resolvase-like"/>
    <property type="match status" value="1"/>
</dbReference>
<dbReference type="PROSITE" id="PS51736">
    <property type="entry name" value="RECOMBINASES_3"/>
    <property type="match status" value="1"/>
</dbReference>
<dbReference type="SMART" id="SM00857">
    <property type="entry name" value="Resolvase"/>
    <property type="match status" value="1"/>
</dbReference>
<evidence type="ECO:0000256" key="2">
    <source>
        <dbReference type="ARBA" id="ARBA00022908"/>
    </source>
</evidence>
<gene>
    <name evidence="7" type="ORF">GCM10009762_17610</name>
</gene>
<comment type="caution">
    <text evidence="7">The sequence shown here is derived from an EMBL/GenBank/DDBJ whole genome shotgun (WGS) entry which is preliminary data.</text>
</comment>
<dbReference type="EMBL" id="BAAANV010000037">
    <property type="protein sequence ID" value="GAA1544721.1"/>
    <property type="molecule type" value="Genomic_DNA"/>
</dbReference>
<feature type="active site" description="O-(5'-phospho-DNA)-serine intermediate" evidence="5">
    <location>
        <position position="12"/>
    </location>
</feature>
<evidence type="ECO:0000313" key="7">
    <source>
        <dbReference type="EMBL" id="GAA1544721.1"/>
    </source>
</evidence>
<evidence type="ECO:0000256" key="4">
    <source>
        <dbReference type="ARBA" id="ARBA00023172"/>
    </source>
</evidence>
<keyword evidence="2" id="KW-0229">DNA integration</keyword>
<evidence type="ECO:0000313" key="8">
    <source>
        <dbReference type="Proteomes" id="UP001501288"/>
    </source>
</evidence>
<comment type="similarity">
    <text evidence="1">Belongs to the site-specific recombinase resolvase family.</text>
</comment>
<name>A0ABN2BPL4_9MICO</name>
<accession>A0ABN2BPL4</accession>
<proteinExistence type="inferred from homology"/>
<dbReference type="CDD" id="cd03768">
    <property type="entry name" value="SR_ResInv"/>
    <property type="match status" value="1"/>
</dbReference>
<protein>
    <recommendedName>
        <fullName evidence="6">Resolvase/invertase-type recombinase catalytic domain-containing protein</fullName>
    </recommendedName>
</protein>
<sequence length="131" mass="14461">MPGQIVGYARVSSTSQNLARQLEALGAIDELFTDHQSGTSRADRAGLAGALRYVRRGDALRVASMDRLARSLIDLEQIVSDLTARKVSVEFVKERLTFTPDAAADPFATFQRQLIGAVAELERSLTRERQR</sequence>
<reference evidence="7 8" key="1">
    <citation type="journal article" date="2019" name="Int. J. Syst. Evol. Microbiol.">
        <title>The Global Catalogue of Microorganisms (GCM) 10K type strain sequencing project: providing services to taxonomists for standard genome sequencing and annotation.</title>
        <authorList>
            <consortium name="The Broad Institute Genomics Platform"/>
            <consortium name="The Broad Institute Genome Sequencing Center for Infectious Disease"/>
            <person name="Wu L."/>
            <person name="Ma J."/>
        </authorList>
    </citation>
    <scope>NUCLEOTIDE SEQUENCE [LARGE SCALE GENOMIC DNA]</scope>
    <source>
        <strain evidence="7 8">JCM 14588</strain>
    </source>
</reference>